<evidence type="ECO:0000313" key="3">
    <source>
        <dbReference type="Proteomes" id="UP000323653"/>
    </source>
</evidence>
<dbReference type="EMBL" id="CP043329">
    <property type="protein sequence ID" value="QEK52822.1"/>
    <property type="molecule type" value="Genomic_DNA"/>
</dbReference>
<feature type="transmembrane region" description="Helical" evidence="1">
    <location>
        <begin position="103"/>
        <end position="126"/>
    </location>
</feature>
<dbReference type="AlphaFoldDB" id="A0A5C0VLP2"/>
<proteinExistence type="predicted"/>
<organism evidence="2 3">
    <name type="scientific">Pedobacter aquae</name>
    <dbReference type="NCBI Taxonomy" id="2605747"/>
    <lineage>
        <taxon>Bacteria</taxon>
        <taxon>Pseudomonadati</taxon>
        <taxon>Bacteroidota</taxon>
        <taxon>Sphingobacteriia</taxon>
        <taxon>Sphingobacteriales</taxon>
        <taxon>Sphingobacteriaceae</taxon>
        <taxon>Pedobacter</taxon>
    </lineage>
</organism>
<evidence type="ECO:0008006" key="4">
    <source>
        <dbReference type="Google" id="ProtNLM"/>
    </source>
</evidence>
<keyword evidence="3" id="KW-1185">Reference proteome</keyword>
<keyword evidence="1" id="KW-1133">Transmembrane helix</keyword>
<dbReference type="Proteomes" id="UP000323653">
    <property type="component" value="Chromosome"/>
</dbReference>
<keyword evidence="1" id="KW-0472">Membrane</keyword>
<name>A0A5C0VLP2_9SPHI</name>
<dbReference type="RefSeq" id="WP_149075514.1">
    <property type="nucleotide sequence ID" value="NZ_CP043329.1"/>
</dbReference>
<feature type="transmembrane region" description="Helical" evidence="1">
    <location>
        <begin position="35"/>
        <end position="54"/>
    </location>
</feature>
<feature type="transmembrane region" description="Helical" evidence="1">
    <location>
        <begin position="6"/>
        <end position="23"/>
    </location>
</feature>
<evidence type="ECO:0000256" key="1">
    <source>
        <dbReference type="SAM" id="Phobius"/>
    </source>
</evidence>
<reference evidence="2 3" key="1">
    <citation type="submission" date="2019-08" db="EMBL/GenBank/DDBJ databases">
        <title>Pedobacter sp. nov., isolated from Han river, South Korea.</title>
        <authorList>
            <person name="Lee D.-H."/>
            <person name="Kim Y.-S."/>
            <person name="Hwang E.-M."/>
            <person name="Le Tran T.C."/>
            <person name="Cha C.-J."/>
        </authorList>
    </citation>
    <scope>NUCLEOTIDE SEQUENCE [LARGE SCALE GENOMIC DNA]</scope>
    <source>
        <strain evidence="2 3">CJ43</strain>
    </source>
</reference>
<feature type="transmembrane region" description="Helical" evidence="1">
    <location>
        <begin position="60"/>
        <end position="82"/>
    </location>
</feature>
<accession>A0A5C0VLP2</accession>
<gene>
    <name evidence="2" type="ORF">FYC62_14980</name>
</gene>
<keyword evidence="1" id="KW-0812">Transmembrane</keyword>
<protein>
    <recommendedName>
        <fullName evidence="4">DUF350 domain-containing protein</fullName>
    </recommendedName>
</protein>
<dbReference type="KEGG" id="pej:FYC62_14980"/>
<evidence type="ECO:0000313" key="2">
    <source>
        <dbReference type="EMBL" id="QEK52822.1"/>
    </source>
</evidence>
<sequence>MINSLVINLIILAICLIINIAYLNSKVNRIPNHYIFKLIGNINTIGILIIIILIGIKVSVWYAILTFVIALIISRIAHVIFNDSLTNLKRQINAVDPNSSEKYSFMSIAIIPINLFATYIIIQALINLFRM</sequence>